<feature type="compositionally biased region" description="Basic and acidic residues" evidence="2">
    <location>
        <begin position="79"/>
        <end position="100"/>
    </location>
</feature>
<dbReference type="InterPro" id="IPR012677">
    <property type="entry name" value="Nucleotide-bd_a/b_plait_sf"/>
</dbReference>
<dbReference type="SMART" id="SM00360">
    <property type="entry name" value="RRM"/>
    <property type="match status" value="1"/>
</dbReference>
<accession>A0A1F5J9N0</accession>
<dbReference type="EMBL" id="MFCX01000029">
    <property type="protein sequence ID" value="OGE25288.1"/>
    <property type="molecule type" value="Genomic_DNA"/>
</dbReference>
<dbReference type="Pfam" id="PF00076">
    <property type="entry name" value="RRM_1"/>
    <property type="match status" value="1"/>
</dbReference>
<evidence type="ECO:0000313" key="4">
    <source>
        <dbReference type="EMBL" id="OGE25288.1"/>
    </source>
</evidence>
<feature type="region of interest" description="Disordered" evidence="2">
    <location>
        <begin position="74"/>
        <end position="109"/>
    </location>
</feature>
<keyword evidence="1" id="KW-0694">RNA-binding</keyword>
<dbReference type="PROSITE" id="PS50102">
    <property type="entry name" value="RRM"/>
    <property type="match status" value="1"/>
</dbReference>
<gene>
    <name evidence="4" type="ORF">A3C26_04055</name>
</gene>
<name>A0A1F5J9N0_9BACT</name>
<dbReference type="InterPro" id="IPR035979">
    <property type="entry name" value="RBD_domain_sf"/>
</dbReference>
<dbReference type="AlphaFoldDB" id="A0A1F5J9N0"/>
<dbReference type="GO" id="GO:0003723">
    <property type="term" value="F:RNA binding"/>
    <property type="evidence" value="ECO:0007669"/>
    <property type="project" value="UniProtKB-KW"/>
</dbReference>
<dbReference type="InterPro" id="IPR052462">
    <property type="entry name" value="SLIRP/GR-RBP-like"/>
</dbReference>
<evidence type="ECO:0000256" key="1">
    <source>
        <dbReference type="ARBA" id="ARBA00022884"/>
    </source>
</evidence>
<reference evidence="4 5" key="1">
    <citation type="journal article" date="2016" name="Nat. Commun.">
        <title>Thousands of microbial genomes shed light on interconnected biogeochemical processes in an aquifer system.</title>
        <authorList>
            <person name="Anantharaman K."/>
            <person name="Brown C.T."/>
            <person name="Hug L.A."/>
            <person name="Sharon I."/>
            <person name="Castelle C.J."/>
            <person name="Probst A.J."/>
            <person name="Thomas B.C."/>
            <person name="Singh A."/>
            <person name="Wilkins M.J."/>
            <person name="Karaoz U."/>
            <person name="Brodie E.L."/>
            <person name="Williams K.H."/>
            <person name="Hubbard S.S."/>
            <person name="Banfield J.F."/>
        </authorList>
    </citation>
    <scope>NUCLEOTIDE SEQUENCE [LARGE SCALE GENOMIC DNA]</scope>
</reference>
<evidence type="ECO:0000256" key="2">
    <source>
        <dbReference type="SAM" id="MobiDB-lite"/>
    </source>
</evidence>
<sequence length="109" mass="12305">MTKLFVGGLPYSIDNQKLNDLFAVFGQVLSAVVITDKYTSQSKGFGFVEMADDAAAQEAIKKLEGSDLEGRRLGVSVAKPREERSNSYSNDRRSDFRDNNRNYYQKGRR</sequence>
<feature type="domain" description="RRM" evidence="3">
    <location>
        <begin position="2"/>
        <end position="80"/>
    </location>
</feature>
<evidence type="ECO:0000313" key="5">
    <source>
        <dbReference type="Proteomes" id="UP000177042"/>
    </source>
</evidence>
<evidence type="ECO:0000259" key="3">
    <source>
        <dbReference type="PROSITE" id="PS50102"/>
    </source>
</evidence>
<dbReference type="Gene3D" id="3.30.70.330">
    <property type="match status" value="1"/>
</dbReference>
<protein>
    <recommendedName>
        <fullName evidence="3">RRM domain-containing protein</fullName>
    </recommendedName>
</protein>
<dbReference type="Proteomes" id="UP000177042">
    <property type="component" value="Unassembled WGS sequence"/>
</dbReference>
<comment type="caution">
    <text evidence="4">The sequence shown here is derived from an EMBL/GenBank/DDBJ whole genome shotgun (WGS) entry which is preliminary data.</text>
</comment>
<dbReference type="PANTHER" id="PTHR48027">
    <property type="entry name" value="HETEROGENEOUS NUCLEAR RIBONUCLEOPROTEIN 87F-RELATED"/>
    <property type="match status" value="1"/>
</dbReference>
<organism evidence="4 5">
    <name type="scientific">Candidatus Daviesbacteria bacterium RIFCSPHIGHO2_02_FULL_39_12</name>
    <dbReference type="NCBI Taxonomy" id="1797770"/>
    <lineage>
        <taxon>Bacteria</taxon>
        <taxon>Candidatus Daviesiibacteriota</taxon>
    </lineage>
</organism>
<dbReference type="InterPro" id="IPR000504">
    <property type="entry name" value="RRM_dom"/>
</dbReference>
<dbReference type="SUPFAM" id="SSF54928">
    <property type="entry name" value="RNA-binding domain, RBD"/>
    <property type="match status" value="1"/>
</dbReference>
<proteinExistence type="predicted"/>